<keyword evidence="9 19" id="KW-0808">Transferase</keyword>
<evidence type="ECO:0000256" key="11">
    <source>
        <dbReference type="ARBA" id="ARBA00022842"/>
    </source>
</evidence>
<protein>
    <recommendedName>
        <fullName evidence="6 19">Adenosylcobinamide-GDP ribazoletransferase</fullName>
        <ecNumber evidence="5 19">2.7.8.26</ecNumber>
    </recommendedName>
    <alternativeName>
        <fullName evidence="16 19">Cobalamin synthase</fullName>
    </alternativeName>
    <alternativeName>
        <fullName evidence="15 19">Cobalamin-5'-phosphate synthase</fullName>
    </alternativeName>
</protein>
<evidence type="ECO:0000256" key="7">
    <source>
        <dbReference type="ARBA" id="ARBA00022475"/>
    </source>
</evidence>
<evidence type="ECO:0000256" key="6">
    <source>
        <dbReference type="ARBA" id="ARBA00015850"/>
    </source>
</evidence>
<evidence type="ECO:0000256" key="5">
    <source>
        <dbReference type="ARBA" id="ARBA00013200"/>
    </source>
</evidence>
<feature type="transmembrane region" description="Helical" evidence="19">
    <location>
        <begin position="54"/>
        <end position="78"/>
    </location>
</feature>
<reference evidence="21" key="1">
    <citation type="journal article" date="2019" name="Int. J. Syst. Evol. Microbiol.">
        <title>The Global Catalogue of Microorganisms (GCM) 10K type strain sequencing project: providing services to taxonomists for standard genome sequencing and annotation.</title>
        <authorList>
            <consortium name="The Broad Institute Genomics Platform"/>
            <consortium name="The Broad Institute Genome Sequencing Center for Infectious Disease"/>
            <person name="Wu L."/>
            <person name="Ma J."/>
        </authorList>
    </citation>
    <scope>NUCLEOTIDE SEQUENCE [LARGE SCALE GENOMIC DNA]</scope>
    <source>
        <strain evidence="21">KCTC 62192</strain>
    </source>
</reference>
<evidence type="ECO:0000256" key="1">
    <source>
        <dbReference type="ARBA" id="ARBA00001946"/>
    </source>
</evidence>
<dbReference type="EMBL" id="JBHRSK010000010">
    <property type="protein sequence ID" value="MFC2969109.1"/>
    <property type="molecule type" value="Genomic_DNA"/>
</dbReference>
<dbReference type="EC" id="2.7.8.26" evidence="5 19"/>
<evidence type="ECO:0000313" key="20">
    <source>
        <dbReference type="EMBL" id="MFC2969109.1"/>
    </source>
</evidence>
<keyword evidence="11 19" id="KW-0460">Magnesium</keyword>
<feature type="transmembrane region" description="Helical" evidence="19">
    <location>
        <begin position="111"/>
        <end position="133"/>
    </location>
</feature>
<comment type="catalytic activity">
    <reaction evidence="18 19">
        <text>alpha-ribazole 5'-phosphate + adenosylcob(III)inamide-GDP = adenosylcob(III)alamin 5'-phosphate + GMP + H(+)</text>
        <dbReference type="Rhea" id="RHEA:23560"/>
        <dbReference type="ChEBI" id="CHEBI:15378"/>
        <dbReference type="ChEBI" id="CHEBI:57918"/>
        <dbReference type="ChEBI" id="CHEBI:58115"/>
        <dbReference type="ChEBI" id="CHEBI:60487"/>
        <dbReference type="ChEBI" id="CHEBI:60493"/>
        <dbReference type="EC" id="2.7.8.26"/>
    </reaction>
</comment>
<dbReference type="Pfam" id="PF02654">
    <property type="entry name" value="CobS"/>
    <property type="match status" value="1"/>
</dbReference>
<keyword evidence="12 19" id="KW-1133">Transmembrane helix</keyword>
<feature type="transmembrane region" description="Helical" evidence="19">
    <location>
        <begin position="199"/>
        <end position="218"/>
    </location>
</feature>
<evidence type="ECO:0000256" key="14">
    <source>
        <dbReference type="ARBA" id="ARBA00025228"/>
    </source>
</evidence>
<evidence type="ECO:0000313" key="21">
    <source>
        <dbReference type="Proteomes" id="UP001595443"/>
    </source>
</evidence>
<evidence type="ECO:0000256" key="18">
    <source>
        <dbReference type="ARBA" id="ARBA00049504"/>
    </source>
</evidence>
<evidence type="ECO:0000256" key="12">
    <source>
        <dbReference type="ARBA" id="ARBA00022989"/>
    </source>
</evidence>
<comment type="caution">
    <text evidence="20">The sequence shown here is derived from an EMBL/GenBank/DDBJ whole genome shotgun (WGS) entry which is preliminary data.</text>
</comment>
<accession>A0ABV7AI96</accession>
<dbReference type="Proteomes" id="UP001595443">
    <property type="component" value="Unassembled WGS sequence"/>
</dbReference>
<proteinExistence type="inferred from homology"/>
<feature type="transmembrane region" description="Helical" evidence="19">
    <location>
        <begin position="173"/>
        <end position="193"/>
    </location>
</feature>
<dbReference type="InterPro" id="IPR003805">
    <property type="entry name" value="CobS"/>
</dbReference>
<evidence type="ECO:0000256" key="9">
    <source>
        <dbReference type="ARBA" id="ARBA00022679"/>
    </source>
</evidence>
<evidence type="ECO:0000256" key="19">
    <source>
        <dbReference type="HAMAP-Rule" id="MF_00719"/>
    </source>
</evidence>
<evidence type="ECO:0000256" key="3">
    <source>
        <dbReference type="ARBA" id="ARBA00004663"/>
    </source>
</evidence>
<keyword evidence="10 19" id="KW-0812">Transmembrane</keyword>
<organism evidence="20 21">
    <name type="scientific">Acidimangrovimonas pyrenivorans</name>
    <dbReference type="NCBI Taxonomy" id="2030798"/>
    <lineage>
        <taxon>Bacteria</taxon>
        <taxon>Pseudomonadati</taxon>
        <taxon>Pseudomonadota</taxon>
        <taxon>Alphaproteobacteria</taxon>
        <taxon>Rhodobacterales</taxon>
        <taxon>Paracoccaceae</taxon>
        <taxon>Acidimangrovimonas</taxon>
    </lineage>
</organism>
<evidence type="ECO:0000256" key="10">
    <source>
        <dbReference type="ARBA" id="ARBA00022692"/>
    </source>
</evidence>
<name>A0ABV7AI96_9RHOB</name>
<gene>
    <name evidence="19" type="primary">cobS</name>
    <name evidence="20" type="ORF">ACFOES_13470</name>
</gene>
<sequence>MTLRARAAELQVALMLLTRFPAGRIAGPAPGLAASAWAWPLAGLAVGGLSALVWSAASGLGLSPLVAALLAVAAAVVATGGMHEDGLADLADGCGGRDPARRLEIMRDSRIGSYGVLALILSIGLRAAAMAGTAPGGRVVPALIALAVASRAGMALWARLLPPARSDGLGHGAARIAPGAVAVALGLAGAALLALMAGAAFPLAVALLAGGGAVAAFARSRIGGQTGDVLGAAQQLAEICGWLVLAALT</sequence>
<evidence type="ECO:0000256" key="17">
    <source>
        <dbReference type="ARBA" id="ARBA00048623"/>
    </source>
</evidence>
<keyword evidence="8 19" id="KW-0169">Cobalamin biosynthesis</keyword>
<evidence type="ECO:0000256" key="8">
    <source>
        <dbReference type="ARBA" id="ARBA00022573"/>
    </source>
</evidence>
<evidence type="ECO:0000256" key="16">
    <source>
        <dbReference type="ARBA" id="ARBA00032853"/>
    </source>
</evidence>
<evidence type="ECO:0000256" key="2">
    <source>
        <dbReference type="ARBA" id="ARBA00004651"/>
    </source>
</evidence>
<dbReference type="PANTHER" id="PTHR34148:SF1">
    <property type="entry name" value="ADENOSYLCOBINAMIDE-GDP RIBAZOLETRANSFERASE"/>
    <property type="match status" value="1"/>
</dbReference>
<dbReference type="RefSeq" id="WP_377833815.1">
    <property type="nucleotide sequence ID" value="NZ_JBHRSK010000010.1"/>
</dbReference>
<comment type="catalytic activity">
    <reaction evidence="17 19">
        <text>alpha-ribazole + adenosylcob(III)inamide-GDP = adenosylcob(III)alamin + GMP + H(+)</text>
        <dbReference type="Rhea" id="RHEA:16049"/>
        <dbReference type="ChEBI" id="CHEBI:10329"/>
        <dbReference type="ChEBI" id="CHEBI:15378"/>
        <dbReference type="ChEBI" id="CHEBI:18408"/>
        <dbReference type="ChEBI" id="CHEBI:58115"/>
        <dbReference type="ChEBI" id="CHEBI:60487"/>
        <dbReference type="EC" id="2.7.8.26"/>
    </reaction>
</comment>
<keyword evidence="21" id="KW-1185">Reference proteome</keyword>
<comment type="similarity">
    <text evidence="4 19">Belongs to the CobS family.</text>
</comment>
<keyword evidence="13 19" id="KW-0472">Membrane</keyword>
<comment type="subcellular location">
    <subcellularLocation>
        <location evidence="2 19">Cell membrane</location>
        <topology evidence="2 19">Multi-pass membrane protein</topology>
    </subcellularLocation>
</comment>
<feature type="transmembrane region" description="Helical" evidence="19">
    <location>
        <begin position="139"/>
        <end position="161"/>
    </location>
</feature>
<comment type="cofactor">
    <cofactor evidence="1 19">
        <name>Mg(2+)</name>
        <dbReference type="ChEBI" id="CHEBI:18420"/>
    </cofactor>
</comment>
<dbReference type="HAMAP" id="MF_00719">
    <property type="entry name" value="CobS"/>
    <property type="match status" value="1"/>
</dbReference>
<dbReference type="PANTHER" id="PTHR34148">
    <property type="entry name" value="ADENOSYLCOBINAMIDE-GDP RIBAZOLETRANSFERASE"/>
    <property type="match status" value="1"/>
</dbReference>
<comment type="pathway">
    <text evidence="3 19">Cofactor biosynthesis; adenosylcobalamin biosynthesis; adenosylcobalamin from cob(II)yrinate a,c-diamide: step 7/7.</text>
</comment>
<evidence type="ECO:0000256" key="13">
    <source>
        <dbReference type="ARBA" id="ARBA00023136"/>
    </source>
</evidence>
<dbReference type="GO" id="GO:0051073">
    <property type="term" value="F:adenosylcobinamide-GDP ribazoletransferase activity"/>
    <property type="evidence" value="ECO:0007669"/>
    <property type="project" value="UniProtKB-EC"/>
</dbReference>
<keyword evidence="7 19" id="KW-1003">Cell membrane</keyword>
<evidence type="ECO:0000256" key="4">
    <source>
        <dbReference type="ARBA" id="ARBA00010561"/>
    </source>
</evidence>
<evidence type="ECO:0000256" key="15">
    <source>
        <dbReference type="ARBA" id="ARBA00032605"/>
    </source>
</evidence>
<comment type="function">
    <text evidence="14 19">Joins adenosylcobinamide-GDP and alpha-ribazole to generate adenosylcobalamin (Ado-cobalamin). Also synthesizes adenosylcobalamin 5'-phosphate from adenosylcobinamide-GDP and alpha-ribazole 5'-phosphate.</text>
</comment>